<evidence type="ECO:0000313" key="9">
    <source>
        <dbReference type="Proteomes" id="UP000282125"/>
    </source>
</evidence>
<protein>
    <submittedName>
        <fullName evidence="8">Heme biosynthesis protein HemY</fullName>
    </submittedName>
</protein>
<feature type="transmembrane region" description="Helical" evidence="6">
    <location>
        <begin position="48"/>
        <end position="77"/>
    </location>
</feature>
<evidence type="ECO:0000256" key="3">
    <source>
        <dbReference type="ARBA" id="ARBA00022989"/>
    </source>
</evidence>
<dbReference type="GO" id="GO:0016020">
    <property type="term" value="C:membrane"/>
    <property type="evidence" value="ECO:0007669"/>
    <property type="project" value="UniProtKB-SubCell"/>
</dbReference>
<feature type="compositionally biased region" description="Low complexity" evidence="5">
    <location>
        <begin position="493"/>
        <end position="502"/>
    </location>
</feature>
<keyword evidence="4 6" id="KW-0472">Membrane</keyword>
<dbReference type="AlphaFoldDB" id="A0A3P3DRK3"/>
<evidence type="ECO:0000259" key="7">
    <source>
        <dbReference type="Pfam" id="PF07219"/>
    </source>
</evidence>
<dbReference type="Proteomes" id="UP000282125">
    <property type="component" value="Unassembled WGS sequence"/>
</dbReference>
<dbReference type="OrthoDB" id="9798343at2"/>
<evidence type="ECO:0000313" key="8">
    <source>
        <dbReference type="EMBL" id="RRH76574.1"/>
    </source>
</evidence>
<dbReference type="Gene3D" id="1.25.40.10">
    <property type="entry name" value="Tetratricopeptide repeat domain"/>
    <property type="match status" value="2"/>
</dbReference>
<dbReference type="InterPro" id="IPR011990">
    <property type="entry name" value="TPR-like_helical_dom_sf"/>
</dbReference>
<evidence type="ECO:0000256" key="2">
    <source>
        <dbReference type="ARBA" id="ARBA00022692"/>
    </source>
</evidence>
<organism evidence="8 9">
    <name type="scientific">Falsigemmobacter faecalis</name>
    <dbReference type="NCBI Taxonomy" id="2488730"/>
    <lineage>
        <taxon>Bacteria</taxon>
        <taxon>Pseudomonadati</taxon>
        <taxon>Pseudomonadota</taxon>
        <taxon>Alphaproteobacteria</taxon>
        <taxon>Rhodobacterales</taxon>
        <taxon>Paracoccaceae</taxon>
        <taxon>Falsigemmobacter</taxon>
    </lineage>
</organism>
<comment type="caution">
    <text evidence="8">The sequence shown here is derived from an EMBL/GenBank/DDBJ whole genome shotgun (WGS) entry which is preliminary data.</text>
</comment>
<dbReference type="PIRSF" id="PIRSF031802">
    <property type="entry name" value="UCP031802"/>
    <property type="match status" value="1"/>
</dbReference>
<evidence type="ECO:0000256" key="5">
    <source>
        <dbReference type="SAM" id="MobiDB-lite"/>
    </source>
</evidence>
<dbReference type="Pfam" id="PF07219">
    <property type="entry name" value="HemY_N"/>
    <property type="match status" value="1"/>
</dbReference>
<dbReference type="InterPro" id="IPR010817">
    <property type="entry name" value="HemY_N"/>
</dbReference>
<feature type="domain" description="HemY N-terminal" evidence="7">
    <location>
        <begin position="30"/>
        <end position="143"/>
    </location>
</feature>
<feature type="region of interest" description="Disordered" evidence="5">
    <location>
        <begin position="463"/>
        <end position="524"/>
    </location>
</feature>
<reference evidence="8 9" key="1">
    <citation type="submission" date="2018-11" db="EMBL/GenBank/DDBJ databases">
        <title>Gemmobacter sp. nov., YIM 102744-1 draft genome.</title>
        <authorList>
            <person name="Li G."/>
            <person name="Jiang Y."/>
        </authorList>
    </citation>
    <scope>NUCLEOTIDE SEQUENCE [LARGE SCALE GENOMIC DNA]</scope>
    <source>
        <strain evidence="8 9">YIM 102744-1</strain>
    </source>
</reference>
<dbReference type="InterPro" id="IPR016982">
    <property type="entry name" value="Mms48"/>
</dbReference>
<dbReference type="EMBL" id="RRAZ01000006">
    <property type="protein sequence ID" value="RRH76574.1"/>
    <property type="molecule type" value="Genomic_DNA"/>
</dbReference>
<proteinExistence type="predicted"/>
<comment type="subcellular location">
    <subcellularLocation>
        <location evidence="1">Membrane</location>
    </subcellularLocation>
</comment>
<keyword evidence="2 6" id="KW-0812">Transmembrane</keyword>
<evidence type="ECO:0000256" key="4">
    <source>
        <dbReference type="ARBA" id="ARBA00023136"/>
    </source>
</evidence>
<dbReference type="RefSeq" id="WP_124963961.1">
    <property type="nucleotide sequence ID" value="NZ_RRAZ01000006.1"/>
</dbReference>
<evidence type="ECO:0000256" key="1">
    <source>
        <dbReference type="ARBA" id="ARBA00004370"/>
    </source>
</evidence>
<dbReference type="SUPFAM" id="SSF48452">
    <property type="entry name" value="TPR-like"/>
    <property type="match status" value="1"/>
</dbReference>
<feature type="compositionally biased region" description="Basic and acidic residues" evidence="5">
    <location>
        <begin position="513"/>
        <end position="524"/>
    </location>
</feature>
<accession>A0A3P3DRK3</accession>
<gene>
    <name evidence="8" type="ORF">EG244_05220</name>
</gene>
<name>A0A3P3DRK3_9RHOB</name>
<evidence type="ECO:0000256" key="6">
    <source>
        <dbReference type="SAM" id="Phobius"/>
    </source>
</evidence>
<keyword evidence="3 6" id="KW-1133">Transmembrane helix</keyword>
<sequence length="524" mass="56355">MPWTLIKAILFFVILALLAWVAAALSSAEGGIRIAMLGKEITLAPLQAVIASVVLVFGLWLMARLIGLLLAAGRFFAGDDTALSRYFSSNRERRGLNALSEAMIALASGENRVAMARAEKAQRLLDRPELTSLIEAEAAQAAGDRPRAEAAYRRLLSDDRARFVAVRGLLKLKLEQGDTETALKLAEKALALKPRHNEMQDLLLQLQTGAEDWHGARATLSAKLKAGALPKDVWKRRDALFALQEAKVLIDGESSIEAREAAIAANKASPDLIPAAAMAARSYIAEGKPKLATRVLKTAWEAQPHPELAAAFAEIEPQESPQARVKRFRTLTDLHPDHEETRMLLAELYIAAEDFPTARRALGDLVTTRPIVRVLTIMAAIERGMGADDAVVRGWLARALSAPRGLQWVCGSCNTIHATWVPVCNHCGGFDTLSWSEAPDSGTASPTGTEMLPLIVGKPAPPAAEVSEAATLEPAETVPAPLSEVPLPPAADPEPQQDPAKATASPFLSTEHVTPEELARRGAF</sequence>
<keyword evidence="9" id="KW-1185">Reference proteome</keyword>